<sequence length="90" mass="9694">MSDVVEKMAAHFAPPDLRDRVAAVLEKAGRTPPDATVEDLAGLVQWQEETIEGLDIFPLVGEQTLAMAENSVKDMQAGSVGIFEAVLCRP</sequence>
<keyword evidence="2" id="KW-1185">Reference proteome</keyword>
<evidence type="ECO:0000313" key="2">
    <source>
        <dbReference type="Proteomes" id="UP001162834"/>
    </source>
</evidence>
<dbReference type="AlphaFoldDB" id="A0A9E6Y0B8"/>
<evidence type="ECO:0000313" key="1">
    <source>
        <dbReference type="EMBL" id="UGS37297.1"/>
    </source>
</evidence>
<protein>
    <submittedName>
        <fullName evidence="1">Uncharacterized protein</fullName>
    </submittedName>
</protein>
<accession>A0A9E6Y0B8</accession>
<proteinExistence type="predicted"/>
<name>A0A9E6Y0B8_9ACTN</name>
<dbReference type="KEGG" id="sbae:DSM104329_03712"/>
<reference evidence="1" key="1">
    <citation type="journal article" date="2022" name="Int. J. Syst. Evol. Microbiol.">
        <title>Pseudomonas aegrilactucae sp. nov. and Pseudomonas morbosilactucae sp. nov., pathogens causing bacterial rot of lettuce in Japan.</title>
        <authorList>
            <person name="Sawada H."/>
            <person name="Fujikawa T."/>
            <person name="Satou M."/>
        </authorList>
    </citation>
    <scope>NUCLEOTIDE SEQUENCE</scope>
    <source>
        <strain evidence="1">0166_1</strain>
    </source>
</reference>
<organism evidence="1 2">
    <name type="scientific">Capillimicrobium parvum</name>
    <dbReference type="NCBI Taxonomy" id="2884022"/>
    <lineage>
        <taxon>Bacteria</taxon>
        <taxon>Bacillati</taxon>
        <taxon>Actinomycetota</taxon>
        <taxon>Thermoleophilia</taxon>
        <taxon>Solirubrobacterales</taxon>
        <taxon>Capillimicrobiaceae</taxon>
        <taxon>Capillimicrobium</taxon>
    </lineage>
</organism>
<dbReference type="RefSeq" id="WP_259311354.1">
    <property type="nucleotide sequence ID" value="NZ_CP087164.1"/>
</dbReference>
<dbReference type="Proteomes" id="UP001162834">
    <property type="component" value="Chromosome"/>
</dbReference>
<dbReference type="EMBL" id="CP087164">
    <property type="protein sequence ID" value="UGS37297.1"/>
    <property type="molecule type" value="Genomic_DNA"/>
</dbReference>
<gene>
    <name evidence="1" type="ORF">DSM104329_03712</name>
</gene>